<organism evidence="1">
    <name type="scientific">viral metagenome</name>
    <dbReference type="NCBI Taxonomy" id="1070528"/>
    <lineage>
        <taxon>unclassified sequences</taxon>
        <taxon>metagenomes</taxon>
        <taxon>organismal metagenomes</taxon>
    </lineage>
</organism>
<name>A0A6C0HT37_9ZZZZ</name>
<accession>A0A6C0HT37</accession>
<proteinExistence type="predicted"/>
<dbReference type="AlphaFoldDB" id="A0A6C0HT37"/>
<evidence type="ECO:0000313" key="1">
    <source>
        <dbReference type="EMBL" id="QHT83841.1"/>
    </source>
</evidence>
<sequence length="30" mass="3633">MLKCVNIKTNKKLIFLKTKISITNYDRNEY</sequence>
<dbReference type="EMBL" id="MN740012">
    <property type="protein sequence ID" value="QHT83841.1"/>
    <property type="molecule type" value="Genomic_DNA"/>
</dbReference>
<protein>
    <submittedName>
        <fullName evidence="1">Uncharacterized protein</fullName>
    </submittedName>
</protein>
<reference evidence="1" key="1">
    <citation type="journal article" date="2020" name="Nature">
        <title>Giant virus diversity and host interactions through global metagenomics.</title>
        <authorList>
            <person name="Schulz F."/>
            <person name="Roux S."/>
            <person name="Paez-Espino D."/>
            <person name="Jungbluth S."/>
            <person name="Walsh D.A."/>
            <person name="Denef V.J."/>
            <person name="McMahon K.D."/>
            <person name="Konstantinidis K.T."/>
            <person name="Eloe-Fadrosh E.A."/>
            <person name="Kyrpides N.C."/>
            <person name="Woyke T."/>
        </authorList>
    </citation>
    <scope>NUCLEOTIDE SEQUENCE</scope>
    <source>
        <strain evidence="1">GVMAG-M-3300023184-168</strain>
    </source>
</reference>